<dbReference type="PANTHER" id="PTHR31616">
    <property type="entry name" value="TREHALASE"/>
    <property type="match status" value="1"/>
</dbReference>
<feature type="domain" description="GH15-like" evidence="1">
    <location>
        <begin position="238"/>
        <end position="601"/>
    </location>
</feature>
<name>A0ABS1U7B1_9PROT</name>
<dbReference type="InterPro" id="IPR045582">
    <property type="entry name" value="Trehalase-like_N"/>
</dbReference>
<dbReference type="SUPFAM" id="SSF48208">
    <property type="entry name" value="Six-hairpin glycosidases"/>
    <property type="match status" value="1"/>
</dbReference>
<dbReference type="Proteomes" id="UP000660885">
    <property type="component" value="Unassembled WGS sequence"/>
</dbReference>
<dbReference type="InterPro" id="IPR011613">
    <property type="entry name" value="GH15-like"/>
</dbReference>
<sequence length="623" mass="69790">MAKAKQKAAPPPSGLYAAAETLRIEDYALIGDTFTAALVGRNGSIDWLCAPRFDSGACFAALLGGPENGRWRIAPAGEIRAVSRRYRDGTLILDTEFETETGAVVITDFMPLPTTEDEVDVVRIVRGLRGEVSMRLEAVFRFDYGHVVPWLRRRPYGLQAIAGPNALQLWSPVELSNRDFTTTAEFKVREGQSVPFSLCWYKSHRPEPAVQHPEVLLECTVRWWRDWSAKCTYRGPWADAVQRSLITLKALTYSPTGGIVAAPTTSLPEEIGGVRNWDYRYCWIRDATLTLYSLLSSGYTEEAVAWRRWLLRSAAGRPEEMQIMYGLAGERRLPELELPWLKGYEGSRPVRIGNGAQEQFQLDIYGELMDALHVARKYAVEPDAEAWRMQTVLMQFIAEKWAEPDSGIWEVRGPRRHFTHSKLMAWVGVDRAISGVEQYGLDGPVEVWRTLRTRIHDDICRNAFSAKRNSFVQHYGGTDLDAALLLMPTVGFLPPSDPRIVGTVEAIGRELTVDGFVLRYRPETGVDGLVGGEGAFLPCTFWLADALAMMGRQDEATEIFEQLLSIRNDIGLLAEEYDPRARRQLGNFPQAFSHIGLINTAQNLTLTQGPAQRRAIDAKLGPA</sequence>
<dbReference type="Pfam" id="PF19291">
    <property type="entry name" value="TREH_N"/>
    <property type="match status" value="1"/>
</dbReference>
<dbReference type="PANTHER" id="PTHR31616:SF0">
    <property type="entry name" value="GLUCAN 1,4-ALPHA-GLUCOSIDASE"/>
    <property type="match status" value="1"/>
</dbReference>
<gene>
    <name evidence="3" type="ORF">JMJ56_21175</name>
</gene>
<dbReference type="InterPro" id="IPR008928">
    <property type="entry name" value="6-hairpin_glycosidase_sf"/>
</dbReference>
<evidence type="ECO:0000259" key="2">
    <source>
        <dbReference type="Pfam" id="PF19291"/>
    </source>
</evidence>
<proteinExistence type="predicted"/>
<evidence type="ECO:0000313" key="4">
    <source>
        <dbReference type="Proteomes" id="UP000660885"/>
    </source>
</evidence>
<keyword evidence="4" id="KW-1185">Reference proteome</keyword>
<dbReference type="Gene3D" id="1.50.10.10">
    <property type="match status" value="1"/>
</dbReference>
<dbReference type="InterPro" id="IPR012341">
    <property type="entry name" value="6hp_glycosidase-like_sf"/>
</dbReference>
<dbReference type="RefSeq" id="WP_202833762.1">
    <property type="nucleotide sequence ID" value="NZ_JAETWB010000014.1"/>
</dbReference>
<feature type="domain" description="Trehalase-like N-terminal" evidence="2">
    <location>
        <begin position="19"/>
        <end position="172"/>
    </location>
</feature>
<dbReference type="GO" id="GO:0016787">
    <property type="term" value="F:hydrolase activity"/>
    <property type="evidence" value="ECO:0007669"/>
    <property type="project" value="UniProtKB-KW"/>
</dbReference>
<reference evidence="3 4" key="1">
    <citation type="submission" date="2021-01" db="EMBL/GenBank/DDBJ databases">
        <title>Belnapia mucosa sp. nov. and Belnapia arida sp. nov., isolated from the Tabernas Desert (Almeria, Spain).</title>
        <authorList>
            <person name="Molina-Menor E."/>
            <person name="Vidal-Verdu A."/>
            <person name="Calonge A."/>
            <person name="Satari L."/>
            <person name="Pereto J."/>
            <person name="Porcar M."/>
        </authorList>
    </citation>
    <scope>NUCLEOTIDE SEQUENCE [LARGE SCALE GENOMIC DNA]</scope>
    <source>
        <strain evidence="3 4">T18</strain>
    </source>
</reference>
<accession>A0ABS1U7B1</accession>
<evidence type="ECO:0000259" key="1">
    <source>
        <dbReference type="Pfam" id="PF00723"/>
    </source>
</evidence>
<keyword evidence="3" id="KW-0378">Hydrolase</keyword>
<dbReference type="EMBL" id="JAETWB010000014">
    <property type="protein sequence ID" value="MBL6080533.1"/>
    <property type="molecule type" value="Genomic_DNA"/>
</dbReference>
<organism evidence="3 4">
    <name type="scientific">Belnapia arida</name>
    <dbReference type="NCBI Taxonomy" id="2804533"/>
    <lineage>
        <taxon>Bacteria</taxon>
        <taxon>Pseudomonadati</taxon>
        <taxon>Pseudomonadota</taxon>
        <taxon>Alphaproteobacteria</taxon>
        <taxon>Acetobacterales</taxon>
        <taxon>Roseomonadaceae</taxon>
        <taxon>Belnapia</taxon>
    </lineage>
</organism>
<dbReference type="Pfam" id="PF00723">
    <property type="entry name" value="Glyco_hydro_15"/>
    <property type="match status" value="1"/>
</dbReference>
<evidence type="ECO:0000313" key="3">
    <source>
        <dbReference type="EMBL" id="MBL6080533.1"/>
    </source>
</evidence>
<protein>
    <submittedName>
        <fullName evidence="3">Glycoside hydrolase family 15 protein</fullName>
    </submittedName>
</protein>
<comment type="caution">
    <text evidence="3">The sequence shown here is derived from an EMBL/GenBank/DDBJ whole genome shotgun (WGS) entry which is preliminary data.</text>
</comment>